<dbReference type="Pfam" id="PF14529">
    <property type="entry name" value="Exo_endo_phos_2"/>
    <property type="match status" value="1"/>
</dbReference>
<organism evidence="2 3">
    <name type="scientific">Ceratocystis pirilliformis</name>
    <dbReference type="NCBI Taxonomy" id="259994"/>
    <lineage>
        <taxon>Eukaryota</taxon>
        <taxon>Fungi</taxon>
        <taxon>Dikarya</taxon>
        <taxon>Ascomycota</taxon>
        <taxon>Pezizomycotina</taxon>
        <taxon>Sordariomycetes</taxon>
        <taxon>Hypocreomycetidae</taxon>
        <taxon>Microascales</taxon>
        <taxon>Ceratocystidaceae</taxon>
        <taxon>Ceratocystis</taxon>
    </lineage>
</organism>
<dbReference type="Gene3D" id="3.60.10.10">
    <property type="entry name" value="Endonuclease/exonuclease/phosphatase"/>
    <property type="match status" value="1"/>
</dbReference>
<feature type="non-terminal residue" evidence="2">
    <location>
        <position position="131"/>
    </location>
</feature>
<accession>A0ABR3YZF1</accession>
<dbReference type="InterPro" id="IPR036691">
    <property type="entry name" value="Endo/exonu/phosph_ase_sf"/>
</dbReference>
<reference evidence="2 3" key="1">
    <citation type="journal article" date="2024" name="IMA Fungus">
        <title>IMA Genome - F19 : A genome assembly and annotation guide to empower mycologists, including annotated draft genome sequences of Ceratocystis pirilliformis, Diaporthe australafricana, Fusarium ophioides, Paecilomyces lecythidis, and Sporothrix stenoceras.</title>
        <authorList>
            <person name="Aylward J."/>
            <person name="Wilson A.M."/>
            <person name="Visagie C.M."/>
            <person name="Spraker J."/>
            <person name="Barnes I."/>
            <person name="Buitendag C."/>
            <person name="Ceriani C."/>
            <person name="Del Mar Angel L."/>
            <person name="du Plessis D."/>
            <person name="Fuchs T."/>
            <person name="Gasser K."/>
            <person name="Kramer D."/>
            <person name="Li W."/>
            <person name="Munsamy K."/>
            <person name="Piso A."/>
            <person name="Price J.L."/>
            <person name="Sonnekus B."/>
            <person name="Thomas C."/>
            <person name="van der Nest A."/>
            <person name="van Dijk A."/>
            <person name="van Heerden A."/>
            <person name="van Vuuren N."/>
            <person name="Yilmaz N."/>
            <person name="Duong T.A."/>
            <person name="van der Merwe N.A."/>
            <person name="Wingfield M.J."/>
            <person name="Wingfield B.D."/>
        </authorList>
    </citation>
    <scope>NUCLEOTIDE SEQUENCE [LARGE SCALE GENOMIC DNA]</scope>
    <source>
        <strain evidence="2 3">CMW 12675</strain>
    </source>
</reference>
<protein>
    <recommendedName>
        <fullName evidence="1">Endonuclease/exonuclease/phosphatase domain-containing protein</fullName>
    </recommendedName>
</protein>
<evidence type="ECO:0000259" key="1">
    <source>
        <dbReference type="Pfam" id="PF14529"/>
    </source>
</evidence>
<evidence type="ECO:0000313" key="3">
    <source>
        <dbReference type="Proteomes" id="UP001583280"/>
    </source>
</evidence>
<sequence>MAPMGTEGERPRVLTYVQNEIVATLVPIHDGGHRDVLAVKLAGQGLYIANVYNANPGDVALGIALGKGQETVKGEKIVLCGDFNLHSHMWDSRREESADCNTVYDWMEEEDVVLLNDSNDSTCFANKDSPS</sequence>
<dbReference type="SUPFAM" id="SSF56219">
    <property type="entry name" value="DNase I-like"/>
    <property type="match status" value="1"/>
</dbReference>
<evidence type="ECO:0000313" key="2">
    <source>
        <dbReference type="EMBL" id="KAL1893417.1"/>
    </source>
</evidence>
<feature type="domain" description="Endonuclease/exonuclease/phosphatase" evidence="1">
    <location>
        <begin position="47"/>
        <end position="127"/>
    </location>
</feature>
<dbReference type="Proteomes" id="UP001583280">
    <property type="component" value="Unassembled WGS sequence"/>
</dbReference>
<dbReference type="EMBL" id="JAWDJO010000110">
    <property type="protein sequence ID" value="KAL1893417.1"/>
    <property type="molecule type" value="Genomic_DNA"/>
</dbReference>
<dbReference type="InterPro" id="IPR005135">
    <property type="entry name" value="Endo/exonuclease/phosphatase"/>
</dbReference>
<keyword evidence="3" id="KW-1185">Reference proteome</keyword>
<name>A0ABR3YZF1_9PEZI</name>
<proteinExistence type="predicted"/>
<gene>
    <name evidence="2" type="ORF">Cpir12675_004115</name>
</gene>
<comment type="caution">
    <text evidence="2">The sequence shown here is derived from an EMBL/GenBank/DDBJ whole genome shotgun (WGS) entry which is preliminary data.</text>
</comment>